<keyword evidence="9" id="KW-1185">Reference proteome</keyword>
<evidence type="ECO:0000256" key="6">
    <source>
        <dbReference type="SAM" id="Phobius"/>
    </source>
</evidence>
<dbReference type="PANTHER" id="PTHR34187:SF2">
    <property type="entry name" value="DUF202 DOMAIN-CONTAINING PROTEIN"/>
    <property type="match status" value="1"/>
</dbReference>
<keyword evidence="4 6" id="KW-1133">Transmembrane helix</keyword>
<organism evidence="8 9">
    <name type="scientific">Aspergillus bertholletiae</name>
    <dbReference type="NCBI Taxonomy" id="1226010"/>
    <lineage>
        <taxon>Eukaryota</taxon>
        <taxon>Fungi</taxon>
        <taxon>Dikarya</taxon>
        <taxon>Ascomycota</taxon>
        <taxon>Pezizomycotina</taxon>
        <taxon>Eurotiomycetes</taxon>
        <taxon>Eurotiomycetidae</taxon>
        <taxon>Eurotiales</taxon>
        <taxon>Aspergillaceae</taxon>
        <taxon>Aspergillus</taxon>
        <taxon>Aspergillus subgen. Circumdati</taxon>
    </lineage>
</organism>
<keyword evidence="3 6" id="KW-0812">Transmembrane</keyword>
<evidence type="ECO:0000259" key="7">
    <source>
        <dbReference type="Pfam" id="PF02656"/>
    </source>
</evidence>
<keyword evidence="5 6" id="KW-0472">Membrane</keyword>
<evidence type="ECO:0000256" key="2">
    <source>
        <dbReference type="ARBA" id="ARBA00022475"/>
    </source>
</evidence>
<dbReference type="InterPro" id="IPR052053">
    <property type="entry name" value="IM_YidH-like"/>
</dbReference>
<dbReference type="Proteomes" id="UP000326198">
    <property type="component" value="Unassembled WGS sequence"/>
</dbReference>
<accession>A0A5N7B9F8</accession>
<dbReference type="Pfam" id="PF02656">
    <property type="entry name" value="DUF202"/>
    <property type="match status" value="1"/>
</dbReference>
<evidence type="ECO:0000256" key="5">
    <source>
        <dbReference type="ARBA" id="ARBA00023136"/>
    </source>
</evidence>
<evidence type="ECO:0000256" key="3">
    <source>
        <dbReference type="ARBA" id="ARBA00022692"/>
    </source>
</evidence>
<dbReference type="OrthoDB" id="199599at2759"/>
<dbReference type="AlphaFoldDB" id="A0A5N7B9F8"/>
<keyword evidence="2" id="KW-1003">Cell membrane</keyword>
<feature type="transmembrane region" description="Helical" evidence="6">
    <location>
        <begin position="102"/>
        <end position="127"/>
    </location>
</feature>
<feature type="transmembrane region" description="Helical" evidence="6">
    <location>
        <begin position="148"/>
        <end position="166"/>
    </location>
</feature>
<evidence type="ECO:0000313" key="8">
    <source>
        <dbReference type="EMBL" id="KAE8378377.1"/>
    </source>
</evidence>
<reference evidence="8 9" key="1">
    <citation type="submission" date="2019-04" db="EMBL/GenBank/DDBJ databases">
        <title>Friends and foes A comparative genomics studyof 23 Aspergillus species from section Flavi.</title>
        <authorList>
            <consortium name="DOE Joint Genome Institute"/>
            <person name="Kjaerbolling I."/>
            <person name="Vesth T."/>
            <person name="Frisvad J.C."/>
            <person name="Nybo J.L."/>
            <person name="Theobald S."/>
            <person name="Kildgaard S."/>
            <person name="Isbrandt T."/>
            <person name="Kuo A."/>
            <person name="Sato A."/>
            <person name="Lyhne E.K."/>
            <person name="Kogle M.E."/>
            <person name="Wiebenga A."/>
            <person name="Kun R.S."/>
            <person name="Lubbers R.J."/>
            <person name="Makela M.R."/>
            <person name="Barry K."/>
            <person name="Chovatia M."/>
            <person name="Clum A."/>
            <person name="Daum C."/>
            <person name="Haridas S."/>
            <person name="He G."/>
            <person name="LaButti K."/>
            <person name="Lipzen A."/>
            <person name="Mondo S."/>
            <person name="Riley R."/>
            <person name="Salamov A."/>
            <person name="Simmons B.A."/>
            <person name="Magnuson J.K."/>
            <person name="Henrissat B."/>
            <person name="Mortensen U.H."/>
            <person name="Larsen T.O."/>
            <person name="Devries R.P."/>
            <person name="Grigoriev I.V."/>
            <person name="Machida M."/>
            <person name="Baker S.E."/>
            <person name="Andersen M.R."/>
        </authorList>
    </citation>
    <scope>NUCLEOTIDE SEQUENCE [LARGE SCALE GENOMIC DNA]</scope>
    <source>
        <strain evidence="8 9">IBT 29228</strain>
    </source>
</reference>
<feature type="transmembrane region" description="Helical" evidence="6">
    <location>
        <begin position="73"/>
        <end position="96"/>
    </location>
</feature>
<dbReference type="EMBL" id="ML736209">
    <property type="protein sequence ID" value="KAE8378377.1"/>
    <property type="molecule type" value="Genomic_DNA"/>
</dbReference>
<comment type="subcellular location">
    <subcellularLocation>
        <location evidence="1">Cell membrane</location>
        <topology evidence="1">Multi-pass membrane protein</topology>
    </subcellularLocation>
</comment>
<evidence type="ECO:0000313" key="9">
    <source>
        <dbReference type="Proteomes" id="UP000326198"/>
    </source>
</evidence>
<evidence type="ECO:0000256" key="4">
    <source>
        <dbReference type="ARBA" id="ARBA00022989"/>
    </source>
</evidence>
<dbReference type="GO" id="GO:0005886">
    <property type="term" value="C:plasma membrane"/>
    <property type="evidence" value="ECO:0007669"/>
    <property type="project" value="UniProtKB-SubCell"/>
</dbReference>
<dbReference type="InterPro" id="IPR003807">
    <property type="entry name" value="DUF202"/>
</dbReference>
<sequence length="167" mass="18863">MDNIELDGPSPRRSVQVNDVLQDEDPRVLDYSDGMHTMQIRNRLRGWWLTNIRPEVAAEDGDPRDFLALERTFLAYVRTANALASFAIVAAQLFILHHDSVVAGKVLACLSLACAIYIQIMGTVRYFKQQRSLQRRMCYVWNAESIRVALLFFLTSTAALALVAVFG</sequence>
<name>A0A5N7B9F8_9EURO</name>
<evidence type="ECO:0000256" key="1">
    <source>
        <dbReference type="ARBA" id="ARBA00004651"/>
    </source>
</evidence>
<proteinExistence type="predicted"/>
<protein>
    <recommendedName>
        <fullName evidence="7">DUF202 domain-containing protein</fullName>
    </recommendedName>
</protein>
<dbReference type="PANTHER" id="PTHR34187">
    <property type="entry name" value="FGR18P"/>
    <property type="match status" value="1"/>
</dbReference>
<gene>
    <name evidence="8" type="ORF">BDV26DRAFT_191551</name>
</gene>
<feature type="domain" description="DUF202" evidence="7">
    <location>
        <begin position="64"/>
        <end position="131"/>
    </location>
</feature>